<dbReference type="Proteomes" id="UP000199517">
    <property type="component" value="Unassembled WGS sequence"/>
</dbReference>
<reference evidence="2" key="1">
    <citation type="submission" date="2016-10" db="EMBL/GenBank/DDBJ databases">
        <authorList>
            <person name="Varghese N."/>
            <person name="Submissions S."/>
        </authorList>
    </citation>
    <scope>NUCLEOTIDE SEQUENCE [LARGE SCALE GENOMIC DNA]</scope>
    <source>
        <strain evidence="2">DSM 7481</strain>
    </source>
</reference>
<accession>A0A1I1XN32</accession>
<evidence type="ECO:0000313" key="2">
    <source>
        <dbReference type="Proteomes" id="UP000199517"/>
    </source>
</evidence>
<dbReference type="RefSeq" id="WP_092955440.1">
    <property type="nucleotide sequence ID" value="NZ_FOMQ01000014.1"/>
</dbReference>
<dbReference type="STRING" id="32040.SAMN04489710_11410"/>
<keyword evidence="2" id="KW-1185">Reference proteome</keyword>
<evidence type="ECO:0000313" key="1">
    <source>
        <dbReference type="EMBL" id="SFE08736.1"/>
    </source>
</evidence>
<dbReference type="EMBL" id="FOMQ01000014">
    <property type="protein sequence ID" value="SFE08736.1"/>
    <property type="molecule type" value="Genomic_DNA"/>
</dbReference>
<protein>
    <submittedName>
        <fullName evidence="1">Uncharacterized protein</fullName>
    </submittedName>
</protein>
<sequence>MLWHGARRIDGDGDGDGCYWFLHPWFTRVQRTTGRYATVKRAEILRAIDRFQALLDEAKVSRKTLAFRGD</sequence>
<name>A0A1I1XN32_9BURK</name>
<gene>
    <name evidence="1" type="ORF">SAMN04489710_11410</name>
</gene>
<proteinExistence type="predicted"/>
<dbReference type="AlphaFoldDB" id="A0A1I1XN32"/>
<organism evidence="1 2">
    <name type="scientific">Paracidovorax konjaci</name>
    <dbReference type="NCBI Taxonomy" id="32040"/>
    <lineage>
        <taxon>Bacteria</taxon>
        <taxon>Pseudomonadati</taxon>
        <taxon>Pseudomonadota</taxon>
        <taxon>Betaproteobacteria</taxon>
        <taxon>Burkholderiales</taxon>
        <taxon>Comamonadaceae</taxon>
        <taxon>Paracidovorax</taxon>
    </lineage>
</organism>